<dbReference type="Pfam" id="PF02771">
    <property type="entry name" value="Acyl-CoA_dh_N"/>
    <property type="match status" value="1"/>
</dbReference>
<evidence type="ECO:0000256" key="15">
    <source>
        <dbReference type="RuleBase" id="RU362125"/>
    </source>
</evidence>
<comment type="pathway">
    <text evidence="3">Lipid metabolism; mitochondrial fatty acid beta-oxidation.</text>
</comment>
<dbReference type="PIRSF" id="PIRSF016578">
    <property type="entry name" value="HsaA"/>
    <property type="match status" value="1"/>
</dbReference>
<keyword evidence="11 15" id="KW-0560">Oxidoreductase</keyword>
<dbReference type="PANTHER" id="PTHR48083:SF2">
    <property type="entry name" value="MEDIUM-CHAIN SPECIFIC ACYL-COA DEHYDROGENASE, MITOCHONDRIAL"/>
    <property type="match status" value="1"/>
</dbReference>
<feature type="domain" description="Acyl-CoA dehydrogenase/oxidase C-terminal" evidence="16">
    <location>
        <begin position="261"/>
        <end position="410"/>
    </location>
</feature>
<evidence type="ECO:0000256" key="11">
    <source>
        <dbReference type="ARBA" id="ARBA00023002"/>
    </source>
</evidence>
<evidence type="ECO:0000256" key="7">
    <source>
        <dbReference type="ARBA" id="ARBA00022630"/>
    </source>
</evidence>
<dbReference type="InterPro" id="IPR013786">
    <property type="entry name" value="AcylCoA_DH/ox_N"/>
</dbReference>
<proteinExistence type="inferred from homology"/>
<dbReference type="InterPro" id="IPR036250">
    <property type="entry name" value="AcylCo_DH-like_C"/>
</dbReference>
<evidence type="ECO:0000313" key="19">
    <source>
        <dbReference type="Proteomes" id="UP000694843"/>
    </source>
</evidence>
<dbReference type="Proteomes" id="UP000694843">
    <property type="component" value="Unplaced"/>
</dbReference>
<evidence type="ECO:0000256" key="8">
    <source>
        <dbReference type="ARBA" id="ARBA00022827"/>
    </source>
</evidence>
<dbReference type="EC" id="1.3.8.7" evidence="5"/>
<dbReference type="GO" id="GO:0005759">
    <property type="term" value="C:mitochondrial matrix"/>
    <property type="evidence" value="ECO:0007669"/>
    <property type="project" value="UniProtKB-SubCell"/>
</dbReference>
<comment type="subcellular location">
    <subcellularLocation>
        <location evidence="2">Mitochondrion matrix</location>
    </subcellularLocation>
</comment>
<dbReference type="OMA" id="NYDKMGV"/>
<keyword evidence="7 15" id="KW-0285">Flavoprotein</keyword>
<evidence type="ECO:0000259" key="16">
    <source>
        <dbReference type="Pfam" id="PF00441"/>
    </source>
</evidence>
<keyword evidence="8 15" id="KW-0274">FAD</keyword>
<keyword evidence="19" id="KW-1185">Reference proteome</keyword>
<organism evidence="19 20">
    <name type="scientific">Hyalella azteca</name>
    <name type="common">Amphipod</name>
    <dbReference type="NCBI Taxonomy" id="294128"/>
    <lineage>
        <taxon>Eukaryota</taxon>
        <taxon>Metazoa</taxon>
        <taxon>Ecdysozoa</taxon>
        <taxon>Arthropoda</taxon>
        <taxon>Crustacea</taxon>
        <taxon>Multicrustacea</taxon>
        <taxon>Malacostraca</taxon>
        <taxon>Eumalacostraca</taxon>
        <taxon>Peracarida</taxon>
        <taxon>Amphipoda</taxon>
        <taxon>Senticaudata</taxon>
        <taxon>Talitrida</taxon>
        <taxon>Talitroidea</taxon>
        <taxon>Hyalellidae</taxon>
        <taxon>Hyalella</taxon>
    </lineage>
</organism>
<dbReference type="SUPFAM" id="SSF47203">
    <property type="entry name" value="Acyl-CoA dehydrogenase C-terminal domain-like"/>
    <property type="match status" value="1"/>
</dbReference>
<dbReference type="Pfam" id="PF00441">
    <property type="entry name" value="Acyl-CoA_dh_1"/>
    <property type="match status" value="1"/>
</dbReference>
<dbReference type="InterPro" id="IPR006091">
    <property type="entry name" value="Acyl-CoA_Oxase/DH_mid-dom"/>
</dbReference>
<feature type="domain" description="Acyl-CoA oxidase/dehydrogenase middle" evidence="17">
    <location>
        <begin position="151"/>
        <end position="249"/>
    </location>
</feature>
<dbReference type="PROSITE" id="PS00073">
    <property type="entry name" value="ACYL_COA_DH_2"/>
    <property type="match status" value="1"/>
</dbReference>
<evidence type="ECO:0000256" key="1">
    <source>
        <dbReference type="ARBA" id="ARBA00001974"/>
    </source>
</evidence>
<dbReference type="Gene3D" id="2.40.110.10">
    <property type="entry name" value="Butyryl-CoA Dehydrogenase, subunit A, domain 2"/>
    <property type="match status" value="1"/>
</dbReference>
<dbReference type="InterPro" id="IPR009100">
    <property type="entry name" value="AcylCoA_DH/oxidase_NM_dom_sf"/>
</dbReference>
<evidence type="ECO:0000256" key="5">
    <source>
        <dbReference type="ARBA" id="ARBA00012033"/>
    </source>
</evidence>
<comment type="similarity">
    <text evidence="4 15">Belongs to the acyl-CoA dehydrogenase family.</text>
</comment>
<gene>
    <name evidence="20" type="primary">LOC108679126</name>
</gene>
<protein>
    <recommendedName>
        <fullName evidence="6">Medium-chain specific acyl-CoA dehydrogenase, mitochondrial</fullName>
        <ecNumber evidence="5">1.3.8.7</ecNumber>
    </recommendedName>
</protein>
<comment type="cofactor">
    <cofactor evidence="1 15">
        <name>FAD</name>
        <dbReference type="ChEBI" id="CHEBI:57692"/>
    </cofactor>
</comment>
<reference evidence="20" key="1">
    <citation type="submission" date="2025-08" db="UniProtKB">
        <authorList>
            <consortium name="RefSeq"/>
        </authorList>
    </citation>
    <scope>IDENTIFICATION</scope>
    <source>
        <tissue evidence="20">Whole organism</tissue>
    </source>
</reference>
<evidence type="ECO:0000313" key="20">
    <source>
        <dbReference type="RefSeq" id="XP_018023198.1"/>
    </source>
</evidence>
<keyword evidence="12" id="KW-0443">Lipid metabolism</keyword>
<keyword evidence="13" id="KW-0496">Mitochondrion</keyword>
<dbReference type="RefSeq" id="XP_018023198.1">
    <property type="nucleotide sequence ID" value="XM_018167709.2"/>
</dbReference>
<evidence type="ECO:0000259" key="17">
    <source>
        <dbReference type="Pfam" id="PF02770"/>
    </source>
</evidence>
<dbReference type="PANTHER" id="PTHR48083">
    <property type="entry name" value="MEDIUM-CHAIN SPECIFIC ACYL-COA DEHYDROGENASE, MITOCHONDRIAL-RELATED"/>
    <property type="match status" value="1"/>
</dbReference>
<feature type="domain" description="Acyl-CoA dehydrogenase/oxidase N-terminal" evidence="18">
    <location>
        <begin position="36"/>
        <end position="144"/>
    </location>
</feature>
<dbReference type="GO" id="GO:0070991">
    <property type="term" value="F:medium-chain fatty acyl-CoA dehydrogenase activity"/>
    <property type="evidence" value="ECO:0007669"/>
    <property type="project" value="UniProtKB-EC"/>
</dbReference>
<evidence type="ECO:0000256" key="6">
    <source>
        <dbReference type="ARBA" id="ARBA00019125"/>
    </source>
</evidence>
<evidence type="ECO:0000256" key="4">
    <source>
        <dbReference type="ARBA" id="ARBA00009347"/>
    </source>
</evidence>
<dbReference type="SUPFAM" id="SSF56645">
    <property type="entry name" value="Acyl-CoA dehydrogenase NM domain-like"/>
    <property type="match status" value="1"/>
</dbReference>
<comment type="catalytic activity">
    <reaction evidence="14">
        <text>a medium-chain 2,3-saturated fatty acyl-CoA + oxidized [electron-transfer flavoprotein] + H(+) = a medium-chain (2E)-enoyl-CoA + reduced [electron-transfer flavoprotein]</text>
        <dbReference type="Rhea" id="RHEA:14477"/>
        <dbReference type="Rhea" id="RHEA-COMP:10685"/>
        <dbReference type="Rhea" id="RHEA-COMP:10686"/>
        <dbReference type="ChEBI" id="CHEBI:15378"/>
        <dbReference type="ChEBI" id="CHEBI:57692"/>
        <dbReference type="ChEBI" id="CHEBI:58307"/>
        <dbReference type="ChEBI" id="CHEBI:83723"/>
        <dbReference type="ChEBI" id="CHEBI:83726"/>
        <dbReference type="EC" id="1.3.8.7"/>
    </reaction>
</comment>
<dbReference type="InterPro" id="IPR037069">
    <property type="entry name" value="AcylCoA_DH/ox_N_sf"/>
</dbReference>
<dbReference type="InterPro" id="IPR006089">
    <property type="entry name" value="Acyl-CoA_DH_CS"/>
</dbReference>
<dbReference type="InterPro" id="IPR046373">
    <property type="entry name" value="Acyl-CoA_Oxase/DH_mid-dom_sf"/>
</dbReference>
<dbReference type="FunFam" id="1.20.140.10:FF:000011">
    <property type="entry name" value="Medium-chain specific acyl-CoA dehydrogenase, mitochondrial"/>
    <property type="match status" value="1"/>
</dbReference>
<dbReference type="InterPro" id="IPR050741">
    <property type="entry name" value="Acyl-CoA_dehydrogenase"/>
</dbReference>
<dbReference type="CTD" id="38864"/>
<evidence type="ECO:0000256" key="12">
    <source>
        <dbReference type="ARBA" id="ARBA00023098"/>
    </source>
</evidence>
<sequence>MALLKAFSRSQLTLLRTSLQLSPAVRNSSGLCFDFSDEQKEIQAMCRKFAREQVLPRAAEYDRTMEYPWDLLKKGWELGLLNSHIPVKYGGPGLTSMEENIICEELAYACTGYSTPITASSLGQMPVLLAGNEDQKKKYLGMLTEECQMCAFCVTEPGCGSDVAAVTTRAVKKGDEYILNGQKMWITNIGHAKWFFVLARTNPDPKSTASGSMTGFIVEPDWPGVNIGRKEINMGQRCSDTRGVTFEDVRIPKENVLGSEGQGFKIAMGSFDQTRPTVASGAVGLAQRALDEATKYALERKTFGVPIAEHQAVSFILADMAIEIEAARLLWMKSAYEIVKGAPNTYCSSIAKAFSSDVANRAATNAVQVFGGAGFNTEYPVEKLMRDAKIYQIYEGTSQIQRVIIARHVLQKAKRGLL</sequence>
<accession>A0A8B7PAU4</accession>
<evidence type="ECO:0000259" key="18">
    <source>
        <dbReference type="Pfam" id="PF02771"/>
    </source>
</evidence>
<dbReference type="Gene3D" id="1.10.540.10">
    <property type="entry name" value="Acyl-CoA dehydrogenase/oxidase, N-terminal domain"/>
    <property type="match status" value="1"/>
</dbReference>
<dbReference type="Gene3D" id="1.20.140.10">
    <property type="entry name" value="Butyryl-CoA Dehydrogenase, subunit A, domain 3"/>
    <property type="match status" value="1"/>
</dbReference>
<keyword evidence="10" id="KW-0809">Transit peptide</keyword>
<evidence type="ECO:0000256" key="2">
    <source>
        <dbReference type="ARBA" id="ARBA00004305"/>
    </source>
</evidence>
<dbReference type="GO" id="GO:0051793">
    <property type="term" value="P:medium-chain fatty acid catabolic process"/>
    <property type="evidence" value="ECO:0007669"/>
    <property type="project" value="TreeGrafter"/>
</dbReference>
<dbReference type="KEGG" id="hazt:108679126"/>
<name>A0A8B7PAU4_HYAAZ</name>
<dbReference type="FunFam" id="1.10.540.10:FF:000010">
    <property type="entry name" value="Medium-chain specific acyl-CoA dehydrogenase, mitochondrial"/>
    <property type="match status" value="1"/>
</dbReference>
<dbReference type="AlphaFoldDB" id="A0A8B7PAU4"/>
<dbReference type="GeneID" id="108679126"/>
<dbReference type="GO" id="GO:0050660">
    <property type="term" value="F:flavin adenine dinucleotide binding"/>
    <property type="evidence" value="ECO:0007669"/>
    <property type="project" value="InterPro"/>
</dbReference>
<dbReference type="Pfam" id="PF02770">
    <property type="entry name" value="Acyl-CoA_dh_M"/>
    <property type="match status" value="1"/>
</dbReference>
<dbReference type="OrthoDB" id="434771at2759"/>
<evidence type="ECO:0000256" key="14">
    <source>
        <dbReference type="ARBA" id="ARBA00047882"/>
    </source>
</evidence>
<evidence type="ECO:0000256" key="13">
    <source>
        <dbReference type="ARBA" id="ARBA00023128"/>
    </source>
</evidence>
<evidence type="ECO:0000256" key="3">
    <source>
        <dbReference type="ARBA" id="ARBA00005198"/>
    </source>
</evidence>
<dbReference type="FunFam" id="2.40.110.10:FF:000007">
    <property type="entry name" value="Medium-chain specific acyl-CoA dehydrogenase, mitochondrial"/>
    <property type="match status" value="1"/>
</dbReference>
<dbReference type="InterPro" id="IPR009075">
    <property type="entry name" value="AcylCo_DH/oxidase_C"/>
</dbReference>
<evidence type="ECO:0000256" key="10">
    <source>
        <dbReference type="ARBA" id="ARBA00022946"/>
    </source>
</evidence>
<keyword evidence="9" id="KW-0276">Fatty acid metabolism</keyword>
<evidence type="ECO:0000256" key="9">
    <source>
        <dbReference type="ARBA" id="ARBA00022832"/>
    </source>
</evidence>